<dbReference type="CDD" id="cd08662">
    <property type="entry name" value="M13"/>
    <property type="match status" value="1"/>
</dbReference>
<sequence length="730" mass="84380">MSRQMALFAAQAQWAFNWSRAPNVRWRYLTAQRPGGALQTRLLTFALHSSGFTGTSMAVRTLSRLPEQRLQTARWLRRSRIPEKKSSYGSFHILNDELLKILRGLLDRIIVREGTQNVLGKLAVTYEACKKVPKLPDRHDVLFEIMNVSALAHWPVTRNSVSDVNRMKHYADVLLKVGMGALLRYDVARDSKNITAHVIQIDQMTFPVIGRNQLIHQKDKHNKRIIAAYKQLVQVALKFMAPKISASELKKIANTLVSFEGKLANLTASNEERRDMWSIYHRTTITALQQKYKSFPILGVLNKEFIKADIVLTEDETIEVYALEYYKKMVKFLEKTNPVTLFNFIGLRVMFTWAAHASKSIRDAFFELRKATSGIQKRRPRWEECTVLMNRAMKEITGYLYVKEKFSPEAKSEVEDLVVRLKEVFQESVATNRWMDKSTKAKALLKLRKMEAKIAYPSWGLNLDFLEGLYNNVPQLDPKSAFLTMWHHIAANNGKKKLEKLRQRYKRELDWIAGAALVNAFYDSTSNEMVYPSGILQGVFYQYGLPRSLNFGAIGAVVGHEMTHGFDDQGSQFNHNGRLEQWWSNRTRARFNEKADCFRRQYGRIFVKKLNMTLNGNNTVGENIADNGGIRLAFKAYNKLLRQKCDEVDTRLHGLEHLSGKKLFFIANAMVWCNLSRDKLLKYLIQYDPHSPSRYRINIPMKNTKAFSRVFGCRPRSAMHIDPKERCTLW</sequence>
<dbReference type="EMBL" id="JARKHS020027706">
    <property type="protein sequence ID" value="KAK8765107.1"/>
    <property type="molecule type" value="Genomic_DNA"/>
</dbReference>
<dbReference type="PRINTS" id="PR00786">
    <property type="entry name" value="NEPRILYSIN"/>
</dbReference>
<name>A0AAQ4DRL7_AMBAM</name>
<dbReference type="GO" id="GO:0005886">
    <property type="term" value="C:plasma membrane"/>
    <property type="evidence" value="ECO:0007669"/>
    <property type="project" value="TreeGrafter"/>
</dbReference>
<protein>
    <recommendedName>
        <fullName evidence="12">M13 family peptidase</fullName>
    </recommendedName>
</protein>
<keyword evidence="3" id="KW-0645">Protease</keyword>
<evidence type="ECO:0000256" key="4">
    <source>
        <dbReference type="ARBA" id="ARBA00022723"/>
    </source>
</evidence>
<dbReference type="InterPro" id="IPR018497">
    <property type="entry name" value="Peptidase_M13_C"/>
</dbReference>
<evidence type="ECO:0000256" key="7">
    <source>
        <dbReference type="ARBA" id="ARBA00023049"/>
    </source>
</evidence>
<dbReference type="AlphaFoldDB" id="A0AAQ4DRL7"/>
<proteinExistence type="inferred from homology"/>
<dbReference type="Proteomes" id="UP001321473">
    <property type="component" value="Unassembled WGS sequence"/>
</dbReference>
<comment type="similarity">
    <text evidence="2">Belongs to the peptidase M13 family.</text>
</comment>
<evidence type="ECO:0000256" key="5">
    <source>
        <dbReference type="ARBA" id="ARBA00022801"/>
    </source>
</evidence>
<organism evidence="10 11">
    <name type="scientific">Amblyomma americanum</name>
    <name type="common">Lone star tick</name>
    <dbReference type="NCBI Taxonomy" id="6943"/>
    <lineage>
        <taxon>Eukaryota</taxon>
        <taxon>Metazoa</taxon>
        <taxon>Ecdysozoa</taxon>
        <taxon>Arthropoda</taxon>
        <taxon>Chelicerata</taxon>
        <taxon>Arachnida</taxon>
        <taxon>Acari</taxon>
        <taxon>Parasitiformes</taxon>
        <taxon>Ixodida</taxon>
        <taxon>Ixodoidea</taxon>
        <taxon>Ixodidae</taxon>
        <taxon>Amblyomminae</taxon>
        <taxon>Amblyomma</taxon>
    </lineage>
</organism>
<evidence type="ECO:0000256" key="2">
    <source>
        <dbReference type="ARBA" id="ARBA00007357"/>
    </source>
</evidence>
<accession>A0AAQ4DRL7</accession>
<dbReference type="InterPro" id="IPR008753">
    <property type="entry name" value="Peptidase_M13_N"/>
</dbReference>
<dbReference type="PROSITE" id="PS51885">
    <property type="entry name" value="NEPRILYSIN"/>
    <property type="match status" value="1"/>
</dbReference>
<keyword evidence="5" id="KW-0378">Hydrolase</keyword>
<keyword evidence="4" id="KW-0479">Metal-binding</keyword>
<dbReference type="Pfam" id="PF01431">
    <property type="entry name" value="Peptidase_M13"/>
    <property type="match status" value="1"/>
</dbReference>
<dbReference type="SUPFAM" id="SSF55486">
    <property type="entry name" value="Metalloproteases ('zincins'), catalytic domain"/>
    <property type="match status" value="1"/>
</dbReference>
<dbReference type="GO" id="GO:0016485">
    <property type="term" value="P:protein processing"/>
    <property type="evidence" value="ECO:0007669"/>
    <property type="project" value="TreeGrafter"/>
</dbReference>
<gene>
    <name evidence="10" type="ORF">V5799_032281</name>
</gene>
<keyword evidence="7" id="KW-0482">Metalloprotease</keyword>
<evidence type="ECO:0000259" key="9">
    <source>
        <dbReference type="Pfam" id="PF05649"/>
    </source>
</evidence>
<comment type="cofactor">
    <cofactor evidence="1">
        <name>Zn(2+)</name>
        <dbReference type="ChEBI" id="CHEBI:29105"/>
    </cofactor>
</comment>
<dbReference type="GO" id="GO:0004222">
    <property type="term" value="F:metalloendopeptidase activity"/>
    <property type="evidence" value="ECO:0007669"/>
    <property type="project" value="InterPro"/>
</dbReference>
<reference evidence="10 11" key="1">
    <citation type="journal article" date="2023" name="Arcadia Sci">
        <title>De novo assembly of a long-read Amblyomma americanum tick genome.</title>
        <authorList>
            <person name="Chou S."/>
            <person name="Poskanzer K.E."/>
            <person name="Rollins M."/>
            <person name="Thuy-Boun P.S."/>
        </authorList>
    </citation>
    <scope>NUCLEOTIDE SEQUENCE [LARGE SCALE GENOMIC DNA]</scope>
    <source>
        <strain evidence="10">F_SG_1</strain>
        <tissue evidence="10">Salivary glands</tissue>
    </source>
</reference>
<feature type="domain" description="Peptidase M13 C-terminal" evidence="8">
    <location>
        <begin position="519"/>
        <end position="727"/>
    </location>
</feature>
<feature type="domain" description="Peptidase M13 N-terminal" evidence="9">
    <location>
        <begin position="74"/>
        <end position="457"/>
    </location>
</feature>
<dbReference type="InterPro" id="IPR024079">
    <property type="entry name" value="MetalloPept_cat_dom_sf"/>
</dbReference>
<dbReference type="Gene3D" id="1.10.1380.10">
    <property type="entry name" value="Neutral endopeptidase , domain2"/>
    <property type="match status" value="1"/>
</dbReference>
<dbReference type="InterPro" id="IPR042089">
    <property type="entry name" value="Peptidase_M13_dom_2"/>
</dbReference>
<evidence type="ECO:0000313" key="11">
    <source>
        <dbReference type="Proteomes" id="UP001321473"/>
    </source>
</evidence>
<dbReference type="GO" id="GO:0046872">
    <property type="term" value="F:metal ion binding"/>
    <property type="evidence" value="ECO:0007669"/>
    <property type="project" value="UniProtKB-KW"/>
</dbReference>
<keyword evidence="11" id="KW-1185">Reference proteome</keyword>
<dbReference type="InterPro" id="IPR000718">
    <property type="entry name" value="Peptidase_M13"/>
</dbReference>
<dbReference type="Pfam" id="PF05649">
    <property type="entry name" value="Peptidase_M13_N"/>
    <property type="match status" value="1"/>
</dbReference>
<keyword evidence="6" id="KW-0862">Zinc</keyword>
<evidence type="ECO:0000313" key="10">
    <source>
        <dbReference type="EMBL" id="KAK8765107.1"/>
    </source>
</evidence>
<evidence type="ECO:0008006" key="12">
    <source>
        <dbReference type="Google" id="ProtNLM"/>
    </source>
</evidence>
<evidence type="ECO:0000259" key="8">
    <source>
        <dbReference type="Pfam" id="PF01431"/>
    </source>
</evidence>
<comment type="caution">
    <text evidence="10">The sequence shown here is derived from an EMBL/GenBank/DDBJ whole genome shotgun (WGS) entry which is preliminary data.</text>
</comment>
<dbReference type="PANTHER" id="PTHR11733:SF241">
    <property type="entry name" value="GH26575P-RELATED"/>
    <property type="match status" value="1"/>
</dbReference>
<evidence type="ECO:0000256" key="1">
    <source>
        <dbReference type="ARBA" id="ARBA00001947"/>
    </source>
</evidence>
<dbReference type="Gene3D" id="3.40.390.10">
    <property type="entry name" value="Collagenase (Catalytic Domain)"/>
    <property type="match status" value="1"/>
</dbReference>
<dbReference type="PANTHER" id="PTHR11733">
    <property type="entry name" value="ZINC METALLOPROTEASE FAMILY M13 NEPRILYSIN-RELATED"/>
    <property type="match status" value="1"/>
</dbReference>
<evidence type="ECO:0000256" key="6">
    <source>
        <dbReference type="ARBA" id="ARBA00022833"/>
    </source>
</evidence>
<evidence type="ECO:0000256" key="3">
    <source>
        <dbReference type="ARBA" id="ARBA00022670"/>
    </source>
</evidence>